<dbReference type="AlphaFoldDB" id="A0A968GE61"/>
<dbReference type="Proteomes" id="UP000778951">
    <property type="component" value="Unassembled WGS sequence"/>
</dbReference>
<protein>
    <submittedName>
        <fullName evidence="1">Uncharacterized protein</fullName>
    </submittedName>
</protein>
<keyword evidence="2" id="KW-1185">Reference proteome</keyword>
<sequence length="202" mass="24811">MRDYRAIIVLFWGLFTLTPSVNATINTRIVYTEQWYRLYHQHLLRSPSDEFENLVYLEHALNAEFSHPLYALAKIESADQWQLYRYLFKMHLNLQMVRTYMALADKYDRRNVPFYSAPWKEQSLKNLDIAENYYQRARYFWDEALIWIEQMDNPDFRWIYIPEISNWHNERTLIRENKLDFAKILDRHLAKLQENREKLHAL</sequence>
<comment type="caution">
    <text evidence="1">The sequence shown here is derived from an EMBL/GenBank/DDBJ whole genome shotgun (WGS) entry which is preliminary data.</text>
</comment>
<dbReference type="RefSeq" id="WP_167694694.1">
    <property type="nucleotide sequence ID" value="NZ_CP118181.1"/>
</dbReference>
<gene>
    <name evidence="1" type="ORF">HCT48_00090</name>
</gene>
<accession>A0A968GE61</accession>
<proteinExistence type="predicted"/>
<dbReference type="EMBL" id="JAATLM010000001">
    <property type="protein sequence ID" value="NIZ68622.1"/>
    <property type="molecule type" value="Genomic_DNA"/>
</dbReference>
<name>A0A968GE61_9SPIO</name>
<evidence type="ECO:0000313" key="2">
    <source>
        <dbReference type="Proteomes" id="UP000778951"/>
    </source>
</evidence>
<evidence type="ECO:0000313" key="1">
    <source>
        <dbReference type="EMBL" id="NIZ68622.1"/>
    </source>
</evidence>
<organism evidence="1 2">
    <name type="scientific">Entomospira culicis</name>
    <dbReference type="NCBI Taxonomy" id="2719989"/>
    <lineage>
        <taxon>Bacteria</taxon>
        <taxon>Pseudomonadati</taxon>
        <taxon>Spirochaetota</taxon>
        <taxon>Spirochaetia</taxon>
        <taxon>Spirochaetales</taxon>
        <taxon>Spirochaetaceae</taxon>
        <taxon>Entomospira</taxon>
    </lineage>
</organism>
<reference evidence="1" key="1">
    <citation type="submission" date="2020-03" db="EMBL/GenBank/DDBJ databases">
        <title>Spirochaetal bacteria isolated from arthropods constitute a novel genus Entomospira genus novum within the order Spirochaetales.</title>
        <authorList>
            <person name="Grana-Miraglia L."/>
            <person name="Sikutova S."/>
            <person name="Fingerle V."/>
            <person name="Sing A."/>
            <person name="Castillo-Ramirez S."/>
            <person name="Margos G."/>
            <person name="Rudolf I."/>
        </authorList>
    </citation>
    <scope>NUCLEOTIDE SEQUENCE</scope>
    <source>
        <strain evidence="1">BR149</strain>
    </source>
</reference>